<dbReference type="Gene3D" id="1.10.510.10">
    <property type="entry name" value="Transferase(Phosphotransferase) domain 1"/>
    <property type="match status" value="1"/>
</dbReference>
<dbReference type="Proteomes" id="UP000626697">
    <property type="component" value="Unassembled WGS sequence"/>
</dbReference>
<gene>
    <name evidence="5" type="ORF">HNP81_004660</name>
</gene>
<dbReference type="EC" id="2.7.11.1" evidence="5"/>
<proteinExistence type="predicted"/>
<keyword evidence="5" id="KW-0418">Kinase</keyword>
<comment type="caution">
    <text evidence="5">The sequence shown here is derived from an EMBL/GenBank/DDBJ whole genome shotgun (WGS) entry which is preliminary data.</text>
</comment>
<dbReference type="PANTHER" id="PTHR44167:SF24">
    <property type="entry name" value="SERINE_THREONINE-PROTEIN KINASE CHK2"/>
    <property type="match status" value="1"/>
</dbReference>
<protein>
    <submittedName>
        <fullName evidence="5">Serine/threonine-protein kinase</fullName>
        <ecNumber evidence="5">2.7.11.1</ecNumber>
    </submittedName>
</protein>
<evidence type="ECO:0000256" key="2">
    <source>
        <dbReference type="SAM" id="MobiDB-lite"/>
    </source>
</evidence>
<organism evidence="5 6">
    <name type="scientific">Peribacillus huizhouensis</name>
    <dbReference type="NCBI Taxonomy" id="1501239"/>
    <lineage>
        <taxon>Bacteria</taxon>
        <taxon>Bacillati</taxon>
        <taxon>Bacillota</taxon>
        <taxon>Bacilli</taxon>
        <taxon>Bacillales</taxon>
        <taxon>Bacillaceae</taxon>
        <taxon>Peribacillus</taxon>
    </lineage>
</organism>
<evidence type="ECO:0000259" key="4">
    <source>
        <dbReference type="PROSITE" id="PS50011"/>
    </source>
</evidence>
<dbReference type="SUPFAM" id="SSF56112">
    <property type="entry name" value="Protein kinase-like (PK-like)"/>
    <property type="match status" value="1"/>
</dbReference>
<dbReference type="Gene3D" id="3.30.200.20">
    <property type="entry name" value="Phosphorylase Kinase, domain 1"/>
    <property type="match status" value="1"/>
</dbReference>
<keyword evidence="1" id="KW-0067">ATP-binding</keyword>
<dbReference type="EMBL" id="JACJHX010000031">
    <property type="protein sequence ID" value="MBA9029288.1"/>
    <property type="molecule type" value="Genomic_DNA"/>
</dbReference>
<feature type="binding site" evidence="1">
    <location>
        <position position="55"/>
    </location>
    <ligand>
        <name>ATP</name>
        <dbReference type="ChEBI" id="CHEBI:30616"/>
    </ligand>
</feature>
<reference evidence="5 6" key="1">
    <citation type="submission" date="2020-08" db="EMBL/GenBank/DDBJ databases">
        <title>Genomic Encyclopedia of Type Strains, Phase IV (KMG-IV): sequencing the most valuable type-strain genomes for metagenomic binning, comparative biology and taxonomic classification.</title>
        <authorList>
            <person name="Goeker M."/>
        </authorList>
    </citation>
    <scope>NUCLEOTIDE SEQUENCE [LARGE SCALE GENOMIC DNA]</scope>
    <source>
        <strain evidence="5 6">DSM 105481</strain>
    </source>
</reference>
<dbReference type="GO" id="GO:0004674">
    <property type="term" value="F:protein serine/threonine kinase activity"/>
    <property type="evidence" value="ECO:0007669"/>
    <property type="project" value="UniProtKB-EC"/>
</dbReference>
<feature type="compositionally biased region" description="Polar residues" evidence="2">
    <location>
        <begin position="277"/>
        <end position="294"/>
    </location>
</feature>
<keyword evidence="3" id="KW-1133">Transmembrane helix</keyword>
<keyword evidence="3" id="KW-0812">Transmembrane</keyword>
<dbReference type="PROSITE" id="PS00107">
    <property type="entry name" value="PROTEIN_KINASE_ATP"/>
    <property type="match status" value="1"/>
</dbReference>
<feature type="transmembrane region" description="Helical" evidence="3">
    <location>
        <begin position="306"/>
        <end position="326"/>
    </location>
</feature>
<evidence type="ECO:0000313" key="5">
    <source>
        <dbReference type="EMBL" id="MBA9029288.1"/>
    </source>
</evidence>
<sequence>MMTNHSLRKQCNLLPGSLITGKWNKNPYRIQQELGYGANGIVYLAESNNGQVALKLSDDYSSISSEMNILKSFSKVQGHSLGPSFFEADDWLKNGRPIPFYVMEYIKGEGYSAFIEQKGDSWVGVLMLQLLSSLDELHKQGWAFGDLKPDNLIVTIPAYKIRCIDVGGTTLFGRSIKEFTEFFDRGYWGMGSRKADPQYDLFAVAMIIINSFYPKRFSKKGDGYKQLNEMIKQKKGLHPYSKVLDRAVKGQYQSADEMRHDLLGILNRQPEHKKVEAQSTFQGKKNNNSTSQTRSMRKKRKKKKRGLLETLILAIFVSILYVLYVYNQFL</sequence>
<keyword evidence="3" id="KW-0472">Membrane</keyword>
<keyword evidence="1" id="KW-0547">Nucleotide-binding</keyword>
<dbReference type="SMART" id="SM00220">
    <property type="entry name" value="S_TKc"/>
    <property type="match status" value="1"/>
</dbReference>
<evidence type="ECO:0000256" key="3">
    <source>
        <dbReference type="SAM" id="Phobius"/>
    </source>
</evidence>
<evidence type="ECO:0000313" key="6">
    <source>
        <dbReference type="Proteomes" id="UP000626697"/>
    </source>
</evidence>
<feature type="domain" description="Protein kinase" evidence="4">
    <location>
        <begin position="28"/>
        <end position="275"/>
    </location>
</feature>
<dbReference type="InterPro" id="IPR011009">
    <property type="entry name" value="Kinase-like_dom_sf"/>
</dbReference>
<keyword evidence="5" id="KW-0808">Transferase</keyword>
<accession>A0ABR6CW88</accession>
<dbReference type="PANTHER" id="PTHR44167">
    <property type="entry name" value="OVARIAN-SPECIFIC SERINE/THREONINE-PROTEIN KINASE LOK-RELATED"/>
    <property type="match status" value="1"/>
</dbReference>
<keyword evidence="6" id="KW-1185">Reference proteome</keyword>
<evidence type="ECO:0000256" key="1">
    <source>
        <dbReference type="PROSITE-ProRule" id="PRU10141"/>
    </source>
</evidence>
<dbReference type="InterPro" id="IPR000719">
    <property type="entry name" value="Prot_kinase_dom"/>
</dbReference>
<name>A0ABR6CW88_9BACI</name>
<feature type="region of interest" description="Disordered" evidence="2">
    <location>
        <begin position="274"/>
        <end position="301"/>
    </location>
</feature>
<dbReference type="RefSeq" id="WP_312859723.1">
    <property type="nucleotide sequence ID" value="NZ_JACJHX010000031.1"/>
</dbReference>
<dbReference type="PROSITE" id="PS50011">
    <property type="entry name" value="PROTEIN_KINASE_DOM"/>
    <property type="match status" value="1"/>
</dbReference>
<dbReference type="InterPro" id="IPR017441">
    <property type="entry name" value="Protein_kinase_ATP_BS"/>
</dbReference>
<dbReference type="Pfam" id="PF00069">
    <property type="entry name" value="Pkinase"/>
    <property type="match status" value="1"/>
</dbReference>